<dbReference type="EMBL" id="JAHLDV010000130">
    <property type="protein sequence ID" value="MBU3161843.1"/>
    <property type="molecule type" value="Genomic_DNA"/>
</dbReference>
<protein>
    <recommendedName>
        <fullName evidence="3">Transposase</fullName>
    </recommendedName>
</protein>
<evidence type="ECO:0008006" key="3">
    <source>
        <dbReference type="Google" id="ProtNLM"/>
    </source>
</evidence>
<gene>
    <name evidence="1" type="ORF">KPL37_19375</name>
</gene>
<evidence type="ECO:0000313" key="1">
    <source>
        <dbReference type="EMBL" id="MBU3161843.1"/>
    </source>
</evidence>
<proteinExistence type="predicted"/>
<reference evidence="1 2" key="1">
    <citation type="submission" date="2021-06" db="EMBL/GenBank/DDBJ databases">
        <title>Clostridia strains as spoilage organisms.</title>
        <authorList>
            <person name="Wambui J."/>
            <person name="Stephan R."/>
            <person name="Stevens M.J.A."/>
        </authorList>
    </citation>
    <scope>NUCLEOTIDE SEQUENCE [LARGE SCALE GENOMIC DNA]</scope>
    <source>
        <strain evidence="1 2">DSM 14204</strain>
    </source>
</reference>
<organism evidence="1 2">
    <name type="scientific">Clostridium frigoris</name>
    <dbReference type="NCBI Taxonomy" id="205327"/>
    <lineage>
        <taxon>Bacteria</taxon>
        <taxon>Bacillati</taxon>
        <taxon>Bacillota</taxon>
        <taxon>Clostridia</taxon>
        <taxon>Eubacteriales</taxon>
        <taxon>Clostridiaceae</taxon>
        <taxon>Clostridium</taxon>
    </lineage>
</organism>
<comment type="caution">
    <text evidence="1">The sequence shown here is derived from an EMBL/GenBank/DDBJ whole genome shotgun (WGS) entry which is preliminary data.</text>
</comment>
<name>A0ABS6BZ13_9CLOT</name>
<dbReference type="RefSeq" id="WP_216151706.1">
    <property type="nucleotide sequence ID" value="NZ_JAHLDV010000130.1"/>
</dbReference>
<dbReference type="Proteomes" id="UP000776252">
    <property type="component" value="Unassembled WGS sequence"/>
</dbReference>
<keyword evidence="2" id="KW-1185">Reference proteome</keyword>
<sequence>MVSKIGYSEEIRKEVLARVTGSEKESITKVSLDKKINKGTIYKWIKDAEKKEGIKILRLNGDWTSEEKFHMVLESATLNEQELSEYCRRKGTYKDDIKVWKSQCMNANNGSIEDPKKLKSELKEEKDKVIKIQKELRFKEKALAETAALLVLRKNVHAIWGDQEED</sequence>
<evidence type="ECO:0000313" key="2">
    <source>
        <dbReference type="Proteomes" id="UP000776252"/>
    </source>
</evidence>
<accession>A0ABS6BZ13</accession>